<dbReference type="InterPro" id="IPR036388">
    <property type="entry name" value="WH-like_DNA-bd_sf"/>
</dbReference>
<dbReference type="Gene3D" id="1.10.10.10">
    <property type="entry name" value="Winged helix-like DNA-binding domain superfamily/Winged helix DNA-binding domain"/>
    <property type="match status" value="1"/>
</dbReference>
<feature type="domain" description="Transcription regulator PadR N-terminal" evidence="1">
    <location>
        <begin position="7"/>
        <end position="79"/>
    </location>
</feature>
<dbReference type="Pfam" id="PF03551">
    <property type="entry name" value="PadR"/>
    <property type="match status" value="1"/>
</dbReference>
<dbReference type="Proteomes" id="UP001321700">
    <property type="component" value="Unassembled WGS sequence"/>
</dbReference>
<dbReference type="SUPFAM" id="SSF46785">
    <property type="entry name" value="Winged helix' DNA-binding domain"/>
    <property type="match status" value="1"/>
</dbReference>
<evidence type="ECO:0000259" key="1">
    <source>
        <dbReference type="Pfam" id="PF03551"/>
    </source>
</evidence>
<proteinExistence type="predicted"/>
<dbReference type="RefSeq" id="WP_313875431.1">
    <property type="nucleotide sequence ID" value="NZ_JAVBIK010000001.1"/>
</dbReference>
<dbReference type="PANTHER" id="PTHR43252">
    <property type="entry name" value="TRANSCRIPTIONAL REGULATOR YQJI"/>
    <property type="match status" value="1"/>
</dbReference>
<evidence type="ECO:0000313" key="4">
    <source>
        <dbReference type="Proteomes" id="UP001321700"/>
    </source>
</evidence>
<dbReference type="InterPro" id="IPR018309">
    <property type="entry name" value="Tscrpt_reg_PadR_C"/>
</dbReference>
<sequence length="180" mass="20452">MSLAHAVLTSLIEKPSSGYELARRFDKSIGYFWHATHQQIYRELARMEEKGWIVSDSAPDAGATRKREYKVLPDGRAELVRWTSEPAASMDLRDEFTVKIRADAALNEVDLSDELRARIAQHTERLAHYRAIEARDFARGDAMPRAKRLQHLILKKGIMFEEGSIAWAREALGVLESTDG</sequence>
<protein>
    <submittedName>
        <fullName evidence="3">PadR family transcriptional regulator</fullName>
    </submittedName>
</protein>
<feature type="domain" description="Transcription regulator PadR C-terminal" evidence="2">
    <location>
        <begin position="92"/>
        <end position="176"/>
    </location>
</feature>
<keyword evidence="4" id="KW-1185">Reference proteome</keyword>
<dbReference type="EMBL" id="JAVBIK010000001">
    <property type="protein sequence ID" value="MDT7519771.1"/>
    <property type="molecule type" value="Genomic_DNA"/>
</dbReference>
<organism evidence="3 4">
    <name type="scientific">Rhodoferax potami</name>
    <dbReference type="NCBI Taxonomy" id="3068338"/>
    <lineage>
        <taxon>Bacteria</taxon>
        <taxon>Pseudomonadati</taxon>
        <taxon>Pseudomonadota</taxon>
        <taxon>Betaproteobacteria</taxon>
        <taxon>Burkholderiales</taxon>
        <taxon>Comamonadaceae</taxon>
        <taxon>Rhodoferax</taxon>
    </lineage>
</organism>
<gene>
    <name evidence="3" type="ORF">RAE19_13800</name>
</gene>
<comment type="caution">
    <text evidence="3">The sequence shown here is derived from an EMBL/GenBank/DDBJ whole genome shotgun (WGS) entry which is preliminary data.</text>
</comment>
<dbReference type="PANTHER" id="PTHR43252:SF4">
    <property type="entry name" value="TRANSCRIPTIONAL REGULATORY PROTEIN"/>
    <property type="match status" value="1"/>
</dbReference>
<accession>A0ABU3KQM0</accession>
<dbReference type="InterPro" id="IPR036390">
    <property type="entry name" value="WH_DNA-bd_sf"/>
</dbReference>
<dbReference type="InterPro" id="IPR005149">
    <property type="entry name" value="Tscrpt_reg_PadR_N"/>
</dbReference>
<dbReference type="Pfam" id="PF10400">
    <property type="entry name" value="Vir_act_alpha_C"/>
    <property type="match status" value="1"/>
</dbReference>
<dbReference type="Gene3D" id="6.10.140.190">
    <property type="match status" value="1"/>
</dbReference>
<evidence type="ECO:0000313" key="3">
    <source>
        <dbReference type="EMBL" id="MDT7519771.1"/>
    </source>
</evidence>
<evidence type="ECO:0000259" key="2">
    <source>
        <dbReference type="Pfam" id="PF10400"/>
    </source>
</evidence>
<reference evidence="3 4" key="1">
    <citation type="submission" date="2023-08" db="EMBL/GenBank/DDBJ databases">
        <title>Rhodoferax potami sp. nov. and Rhodoferax mekongensis sp. nov., isolated from the Mekong River in Thailand.</title>
        <authorList>
            <person name="Kitikhun S."/>
            <person name="Charoenyingcharoen P."/>
            <person name="Siriarchawattana P."/>
            <person name="Likhitrattanapisal S."/>
            <person name="Nilsakha T."/>
            <person name="Chanpet A."/>
            <person name="Rattanawaree P."/>
            <person name="Ingsriswang S."/>
        </authorList>
    </citation>
    <scope>NUCLEOTIDE SEQUENCE [LARGE SCALE GENOMIC DNA]</scope>
    <source>
        <strain evidence="3 4">TBRC 17660</strain>
    </source>
</reference>
<name>A0ABU3KQM0_9BURK</name>